<dbReference type="Gene3D" id="3.30.700.10">
    <property type="entry name" value="Glycoprotein, Type 4 Pilin"/>
    <property type="match status" value="1"/>
</dbReference>
<gene>
    <name evidence="3" type="primary">fimA_10</name>
    <name evidence="3" type="ORF">GALL_177440</name>
</gene>
<reference evidence="3" key="1">
    <citation type="submission" date="2016-10" db="EMBL/GenBank/DDBJ databases">
        <title>Sequence of Gallionella enrichment culture.</title>
        <authorList>
            <person name="Poehlein A."/>
            <person name="Muehling M."/>
            <person name="Daniel R."/>
        </authorList>
    </citation>
    <scope>NUCLEOTIDE SEQUENCE</scope>
</reference>
<comment type="caution">
    <text evidence="3">The sequence shown here is derived from an EMBL/GenBank/DDBJ whole genome shotgun (WGS) entry which is preliminary data.</text>
</comment>
<organism evidence="3">
    <name type="scientific">mine drainage metagenome</name>
    <dbReference type="NCBI Taxonomy" id="410659"/>
    <lineage>
        <taxon>unclassified sequences</taxon>
        <taxon>metagenomes</taxon>
        <taxon>ecological metagenomes</taxon>
    </lineage>
</organism>
<keyword evidence="2" id="KW-1133">Transmembrane helix</keyword>
<dbReference type="GO" id="GO:0043107">
    <property type="term" value="P:type IV pilus-dependent motility"/>
    <property type="evidence" value="ECO:0007669"/>
    <property type="project" value="TreeGrafter"/>
</dbReference>
<dbReference type="GO" id="GO:0015628">
    <property type="term" value="P:protein secretion by the type II secretion system"/>
    <property type="evidence" value="ECO:0007669"/>
    <property type="project" value="InterPro"/>
</dbReference>
<keyword evidence="2" id="KW-0472">Membrane</keyword>
<dbReference type="InterPro" id="IPR031982">
    <property type="entry name" value="PilE-like"/>
</dbReference>
<dbReference type="Pfam" id="PF16732">
    <property type="entry name" value="ComP_DUS"/>
    <property type="match status" value="1"/>
</dbReference>
<dbReference type="PROSITE" id="PS00409">
    <property type="entry name" value="PROKAR_NTER_METHYL"/>
    <property type="match status" value="1"/>
</dbReference>
<dbReference type="GO" id="GO:0015627">
    <property type="term" value="C:type II protein secretion system complex"/>
    <property type="evidence" value="ECO:0007669"/>
    <property type="project" value="InterPro"/>
</dbReference>
<dbReference type="NCBIfam" id="TIGR02532">
    <property type="entry name" value="IV_pilin_GFxxxE"/>
    <property type="match status" value="1"/>
</dbReference>
<dbReference type="PRINTS" id="PR00813">
    <property type="entry name" value="BCTERIALGSPG"/>
</dbReference>
<evidence type="ECO:0000313" key="3">
    <source>
        <dbReference type="EMBL" id="OIR00285.1"/>
    </source>
</evidence>
<name>A0A1J5S7R4_9ZZZZ</name>
<dbReference type="PANTHER" id="PTHR30093:SF34">
    <property type="entry name" value="PREPILIN PEPTIDASE-DEPENDENT PROTEIN D"/>
    <property type="match status" value="1"/>
</dbReference>
<dbReference type="GO" id="GO:0043683">
    <property type="term" value="P:type IV pilus assembly"/>
    <property type="evidence" value="ECO:0007669"/>
    <property type="project" value="InterPro"/>
</dbReference>
<keyword evidence="2" id="KW-0812">Transmembrane</keyword>
<evidence type="ECO:0000256" key="1">
    <source>
        <dbReference type="ARBA" id="ARBA00022481"/>
    </source>
</evidence>
<accession>A0A1J5S7R4</accession>
<sequence length="144" mass="15035">MKTSRGFTLIELMIVVAIVAILSAIALPAYNGYVTRSKLPEAFSGLSGMSVAMQQYNQDNRSYLPAGGGATTCAVPVATAKDFTFACSNVTQTTFTITATGTSADLSGLSYTIDENGTKTTPTVPSGWTAPSGQCWVRNQSGDC</sequence>
<dbReference type="GO" id="GO:0044096">
    <property type="term" value="C:type IV pilus"/>
    <property type="evidence" value="ECO:0007669"/>
    <property type="project" value="TreeGrafter"/>
</dbReference>
<dbReference type="SUPFAM" id="SSF54523">
    <property type="entry name" value="Pili subunits"/>
    <property type="match status" value="1"/>
</dbReference>
<proteinExistence type="predicted"/>
<dbReference type="EMBL" id="MLJW01000097">
    <property type="protein sequence ID" value="OIR00285.1"/>
    <property type="molecule type" value="Genomic_DNA"/>
</dbReference>
<keyword evidence="1" id="KW-0488">Methylation</keyword>
<protein>
    <submittedName>
        <fullName evidence="3">Fimbrial protein</fullName>
    </submittedName>
</protein>
<dbReference type="PANTHER" id="PTHR30093">
    <property type="entry name" value="GENERAL SECRETION PATHWAY PROTEIN G"/>
    <property type="match status" value="1"/>
</dbReference>
<evidence type="ECO:0000256" key="2">
    <source>
        <dbReference type="SAM" id="Phobius"/>
    </source>
</evidence>
<dbReference type="InterPro" id="IPR000983">
    <property type="entry name" value="Bac_GSPG_pilin"/>
</dbReference>
<dbReference type="AlphaFoldDB" id="A0A1J5S7R4"/>
<dbReference type="InterPro" id="IPR045584">
    <property type="entry name" value="Pilin-like"/>
</dbReference>
<dbReference type="InterPro" id="IPR012902">
    <property type="entry name" value="N_methyl_site"/>
</dbReference>
<feature type="transmembrane region" description="Helical" evidence="2">
    <location>
        <begin position="12"/>
        <end position="30"/>
    </location>
</feature>
<dbReference type="Pfam" id="PF07963">
    <property type="entry name" value="N_methyl"/>
    <property type="match status" value="1"/>
</dbReference>